<evidence type="ECO:0000256" key="1">
    <source>
        <dbReference type="ARBA" id="ARBA00004141"/>
    </source>
</evidence>
<feature type="transmembrane region" description="Helical" evidence="4">
    <location>
        <begin position="87"/>
        <end position="113"/>
    </location>
</feature>
<dbReference type="GO" id="GO:0071944">
    <property type="term" value="C:cell periphery"/>
    <property type="evidence" value="ECO:0007669"/>
    <property type="project" value="TreeGrafter"/>
</dbReference>
<feature type="transmembrane region" description="Helical" evidence="4">
    <location>
        <begin position="270"/>
        <end position="290"/>
    </location>
</feature>
<keyword evidence="3 4" id="KW-0472">Membrane</keyword>
<evidence type="ECO:0000256" key="2">
    <source>
        <dbReference type="ARBA" id="ARBA00022692"/>
    </source>
</evidence>
<dbReference type="InterPro" id="IPR004835">
    <property type="entry name" value="Chitin_synth"/>
</dbReference>
<keyword evidence="6" id="KW-1185">Reference proteome</keyword>
<evidence type="ECO:0000313" key="6">
    <source>
        <dbReference type="Proteomes" id="UP001162480"/>
    </source>
</evidence>
<dbReference type="Proteomes" id="UP001162480">
    <property type="component" value="Chromosome 9"/>
</dbReference>
<gene>
    <name evidence="5" type="ORF">OCTVUL_1B023266</name>
</gene>
<feature type="transmembrane region" description="Helical" evidence="4">
    <location>
        <begin position="119"/>
        <end position="141"/>
    </location>
</feature>
<keyword evidence="2 4" id="KW-0812">Transmembrane</keyword>
<dbReference type="AlphaFoldDB" id="A0AA36FAR7"/>
<dbReference type="EMBL" id="OX597822">
    <property type="protein sequence ID" value="CAI9728093.1"/>
    <property type="molecule type" value="Genomic_DNA"/>
</dbReference>
<accession>A0AA36FAR7</accession>
<dbReference type="GO" id="GO:0006031">
    <property type="term" value="P:chitin biosynthetic process"/>
    <property type="evidence" value="ECO:0007669"/>
    <property type="project" value="TreeGrafter"/>
</dbReference>
<protein>
    <submittedName>
        <fullName evidence="5">Uncharacterized protein</fullName>
    </submittedName>
</protein>
<evidence type="ECO:0000256" key="3">
    <source>
        <dbReference type="ARBA" id="ARBA00023136"/>
    </source>
</evidence>
<feature type="transmembrane region" description="Helical" evidence="4">
    <location>
        <begin position="153"/>
        <end position="176"/>
    </location>
</feature>
<evidence type="ECO:0000256" key="4">
    <source>
        <dbReference type="SAM" id="Phobius"/>
    </source>
</evidence>
<dbReference type="GO" id="GO:0004100">
    <property type="term" value="F:chitin synthase activity"/>
    <property type="evidence" value="ECO:0007669"/>
    <property type="project" value="InterPro"/>
</dbReference>
<organism evidence="5 6">
    <name type="scientific">Octopus vulgaris</name>
    <name type="common">Common octopus</name>
    <dbReference type="NCBI Taxonomy" id="6645"/>
    <lineage>
        <taxon>Eukaryota</taxon>
        <taxon>Metazoa</taxon>
        <taxon>Spiralia</taxon>
        <taxon>Lophotrochozoa</taxon>
        <taxon>Mollusca</taxon>
        <taxon>Cephalopoda</taxon>
        <taxon>Coleoidea</taxon>
        <taxon>Octopodiformes</taxon>
        <taxon>Octopoda</taxon>
        <taxon>Incirrata</taxon>
        <taxon>Octopodidae</taxon>
        <taxon>Octopus</taxon>
    </lineage>
</organism>
<proteinExistence type="predicted"/>
<feature type="transmembrane region" description="Helical" evidence="4">
    <location>
        <begin position="206"/>
        <end position="224"/>
    </location>
</feature>
<dbReference type="GO" id="GO:0016020">
    <property type="term" value="C:membrane"/>
    <property type="evidence" value="ECO:0007669"/>
    <property type="project" value="UniProtKB-SubCell"/>
</dbReference>
<sequence length="477" mass="53611">MPARSVGDQVACRFPEVSVANHKTIRIAELQQPGSLLVAGTITVASMYAMEAPSMTSNMPIEITSHKEKYIWGYDNTDSNTKCLKNLLCTAIGIISVTLVVATSFVTGFSQILTISESLILPTSLLALSFTWCPGIAKFIIRSRDDLVDGRKNASIIYTILKLVALIVLTVIITYLNRQDSFEESFYSIIQGFRNIYSTKIIRDGLLIHLFAGLLSHVSTYISTRICLTRSGIYLPTIFVTPITILIIIVDNFYGVFHIVKLSALSGFTIASWFCFGIAILLWLLPFVMLGMNHTPVPNSILKPSESNFLSFSYNNIFLEHHLHLNYKPEGIHTKHKKTSDMLTGVSKVSKVFICTTMYREAEFEMKRLLKSLEGISLSKKLSHVYIESHVILDNGCNGKELGEFALQFLSLLQNELKIARTKVYANRMPYGLQLQWILNGGVPLFLHLKDSQKVKPKKRWSQAFRRCCGKPFTNSD</sequence>
<comment type="subcellular location">
    <subcellularLocation>
        <location evidence="1">Membrane</location>
        <topology evidence="1">Multi-pass membrane protein</topology>
    </subcellularLocation>
</comment>
<name>A0AA36FAR7_OCTVU</name>
<evidence type="ECO:0000313" key="5">
    <source>
        <dbReference type="EMBL" id="CAI9728093.1"/>
    </source>
</evidence>
<dbReference type="PANTHER" id="PTHR22914">
    <property type="entry name" value="CHITIN SYNTHASE"/>
    <property type="match status" value="1"/>
</dbReference>
<dbReference type="PANTHER" id="PTHR22914:SF41">
    <property type="entry name" value="CHITIN SYNTHASE 7"/>
    <property type="match status" value="1"/>
</dbReference>
<reference evidence="5" key="1">
    <citation type="submission" date="2023-08" db="EMBL/GenBank/DDBJ databases">
        <authorList>
            <person name="Alioto T."/>
            <person name="Alioto T."/>
            <person name="Gomez Garrido J."/>
        </authorList>
    </citation>
    <scope>NUCLEOTIDE SEQUENCE</scope>
</reference>
<feature type="transmembrane region" description="Helical" evidence="4">
    <location>
        <begin position="231"/>
        <end position="250"/>
    </location>
</feature>
<keyword evidence="4" id="KW-1133">Transmembrane helix</keyword>